<evidence type="ECO:0000313" key="6">
    <source>
        <dbReference type="EMBL" id="HIR05998.1"/>
    </source>
</evidence>
<name>A0A9D1D645_9FIRM</name>
<evidence type="ECO:0000259" key="5">
    <source>
        <dbReference type="PROSITE" id="PS50931"/>
    </source>
</evidence>
<evidence type="ECO:0000313" key="7">
    <source>
        <dbReference type="Proteomes" id="UP000824250"/>
    </source>
</evidence>
<accession>A0A9D1D645</accession>
<evidence type="ECO:0000256" key="4">
    <source>
        <dbReference type="ARBA" id="ARBA00023163"/>
    </source>
</evidence>
<proteinExistence type="inferred from homology"/>
<reference evidence="6" key="1">
    <citation type="submission" date="2020-10" db="EMBL/GenBank/DDBJ databases">
        <authorList>
            <person name="Gilroy R."/>
        </authorList>
    </citation>
    <scope>NUCLEOTIDE SEQUENCE</scope>
    <source>
        <strain evidence="6">CHK180-2868</strain>
    </source>
</reference>
<evidence type="ECO:0000256" key="3">
    <source>
        <dbReference type="ARBA" id="ARBA00023125"/>
    </source>
</evidence>
<dbReference type="Pfam" id="PF00126">
    <property type="entry name" value="HTH_1"/>
    <property type="match status" value="1"/>
</dbReference>
<dbReference type="Proteomes" id="UP000824250">
    <property type="component" value="Unassembled WGS sequence"/>
</dbReference>
<dbReference type="InterPro" id="IPR005119">
    <property type="entry name" value="LysR_subst-bd"/>
</dbReference>
<dbReference type="CDD" id="cd05466">
    <property type="entry name" value="PBP2_LTTR_substrate"/>
    <property type="match status" value="1"/>
</dbReference>
<gene>
    <name evidence="6" type="ORF">IAB28_08555</name>
</gene>
<dbReference type="PANTHER" id="PTHR30126:SF5">
    <property type="entry name" value="HTH-TYPE TRANSCRIPTIONAL ACTIVATOR CMPR"/>
    <property type="match status" value="1"/>
</dbReference>
<dbReference type="EMBL" id="DVGC01000047">
    <property type="protein sequence ID" value="HIR05998.1"/>
    <property type="molecule type" value="Genomic_DNA"/>
</dbReference>
<dbReference type="InterPro" id="IPR000847">
    <property type="entry name" value="LysR_HTH_N"/>
</dbReference>
<dbReference type="GO" id="GO:0003700">
    <property type="term" value="F:DNA-binding transcription factor activity"/>
    <property type="evidence" value="ECO:0007669"/>
    <property type="project" value="InterPro"/>
</dbReference>
<organism evidence="6 7">
    <name type="scientific">Candidatus Copromonas faecavium</name>
    <name type="common">nom. illeg.</name>
    <dbReference type="NCBI Taxonomy" id="2840740"/>
    <lineage>
        <taxon>Bacteria</taxon>
        <taxon>Bacillati</taxon>
        <taxon>Bacillota</taxon>
        <taxon>Clostridia</taxon>
        <taxon>Lachnospirales</taxon>
        <taxon>Lachnospiraceae</taxon>
        <taxon>Candidatus Copromonas (nom. illeg.)</taxon>
    </lineage>
</organism>
<protein>
    <submittedName>
        <fullName evidence="6">LysR family transcriptional regulator</fullName>
    </submittedName>
</protein>
<dbReference type="InterPro" id="IPR036388">
    <property type="entry name" value="WH-like_DNA-bd_sf"/>
</dbReference>
<dbReference type="Gene3D" id="3.40.190.290">
    <property type="match status" value="1"/>
</dbReference>
<dbReference type="PRINTS" id="PR00039">
    <property type="entry name" value="HTHLYSR"/>
</dbReference>
<dbReference type="PANTHER" id="PTHR30126">
    <property type="entry name" value="HTH-TYPE TRANSCRIPTIONAL REGULATOR"/>
    <property type="match status" value="1"/>
</dbReference>
<dbReference type="SUPFAM" id="SSF46785">
    <property type="entry name" value="Winged helix' DNA-binding domain"/>
    <property type="match status" value="1"/>
</dbReference>
<keyword evidence="4" id="KW-0804">Transcription</keyword>
<evidence type="ECO:0000256" key="2">
    <source>
        <dbReference type="ARBA" id="ARBA00023015"/>
    </source>
</evidence>
<dbReference type="GO" id="GO:0000976">
    <property type="term" value="F:transcription cis-regulatory region binding"/>
    <property type="evidence" value="ECO:0007669"/>
    <property type="project" value="TreeGrafter"/>
</dbReference>
<reference evidence="6" key="2">
    <citation type="journal article" date="2021" name="PeerJ">
        <title>Extensive microbial diversity within the chicken gut microbiome revealed by metagenomics and culture.</title>
        <authorList>
            <person name="Gilroy R."/>
            <person name="Ravi A."/>
            <person name="Getino M."/>
            <person name="Pursley I."/>
            <person name="Horton D.L."/>
            <person name="Alikhan N.F."/>
            <person name="Baker D."/>
            <person name="Gharbi K."/>
            <person name="Hall N."/>
            <person name="Watson M."/>
            <person name="Adriaenssens E.M."/>
            <person name="Foster-Nyarko E."/>
            <person name="Jarju S."/>
            <person name="Secka A."/>
            <person name="Antonio M."/>
            <person name="Oren A."/>
            <person name="Chaudhuri R.R."/>
            <person name="La Ragione R."/>
            <person name="Hildebrand F."/>
            <person name="Pallen M.J."/>
        </authorList>
    </citation>
    <scope>NUCLEOTIDE SEQUENCE</scope>
    <source>
        <strain evidence="6">CHK180-2868</strain>
    </source>
</reference>
<comment type="caution">
    <text evidence="6">The sequence shown here is derived from an EMBL/GenBank/DDBJ whole genome shotgun (WGS) entry which is preliminary data.</text>
</comment>
<dbReference type="Pfam" id="PF03466">
    <property type="entry name" value="LysR_substrate"/>
    <property type="match status" value="1"/>
</dbReference>
<dbReference type="Gene3D" id="1.10.10.10">
    <property type="entry name" value="Winged helix-like DNA-binding domain superfamily/Winged helix DNA-binding domain"/>
    <property type="match status" value="1"/>
</dbReference>
<comment type="similarity">
    <text evidence="1">Belongs to the LysR transcriptional regulatory family.</text>
</comment>
<dbReference type="FunFam" id="1.10.10.10:FF:000001">
    <property type="entry name" value="LysR family transcriptional regulator"/>
    <property type="match status" value="1"/>
</dbReference>
<evidence type="ECO:0000256" key="1">
    <source>
        <dbReference type="ARBA" id="ARBA00009437"/>
    </source>
</evidence>
<dbReference type="SUPFAM" id="SSF53850">
    <property type="entry name" value="Periplasmic binding protein-like II"/>
    <property type="match status" value="1"/>
</dbReference>
<dbReference type="AlphaFoldDB" id="A0A9D1D645"/>
<keyword evidence="2" id="KW-0805">Transcription regulation</keyword>
<feature type="domain" description="HTH lysR-type" evidence="5">
    <location>
        <begin position="1"/>
        <end position="58"/>
    </location>
</feature>
<dbReference type="InterPro" id="IPR036390">
    <property type="entry name" value="WH_DNA-bd_sf"/>
</dbReference>
<keyword evidence="3" id="KW-0238">DNA-binding</keyword>
<sequence length="301" mass="34248">MELKYLQTFRTIVDEGGFSKAAEKLNYTQSTITFQMNQLEQELSVPLFEKIGRRMVLTKAGERLIPYADEILQSVDRLRFFQDDLSDCQGSLNIGVGESLLCYYLPPVLKEFHRRAPNARLFLRSMNCYDIRNELLDGSLDLGVFYEDVGGFGSSLTVHPLAECSLVLVASPEMKKLCPDFITPDREIPVPFIINEQNCIFRQIFEQYLREKSICLDHTIELWSIPTIKNLAKNDMGISFLPVFTVKKELETGELETIPTGLSDRTITAVCAHHKNKWVSPLMELFLDLCGEYAKKNGEGA</sequence>
<dbReference type="PROSITE" id="PS50931">
    <property type="entry name" value="HTH_LYSR"/>
    <property type="match status" value="1"/>
</dbReference>